<name>A0A8S9Z9D9_9TREM</name>
<organism evidence="1 2">
    <name type="scientific">Paragonimus skrjabini miyazakii</name>
    <dbReference type="NCBI Taxonomy" id="59628"/>
    <lineage>
        <taxon>Eukaryota</taxon>
        <taxon>Metazoa</taxon>
        <taxon>Spiralia</taxon>
        <taxon>Lophotrochozoa</taxon>
        <taxon>Platyhelminthes</taxon>
        <taxon>Trematoda</taxon>
        <taxon>Digenea</taxon>
        <taxon>Plagiorchiida</taxon>
        <taxon>Troglotremata</taxon>
        <taxon>Troglotrematidae</taxon>
        <taxon>Paragonimus</taxon>
    </lineage>
</organism>
<dbReference type="EMBL" id="JTDE01001033">
    <property type="protein sequence ID" value="KAF7259797.1"/>
    <property type="molecule type" value="Genomic_DNA"/>
</dbReference>
<comment type="caution">
    <text evidence="1">The sequence shown here is derived from an EMBL/GenBank/DDBJ whole genome shotgun (WGS) entry which is preliminary data.</text>
</comment>
<sequence>MLSFDLWYRAVYLTEPSDFSTCILGQELRQPIEREKSRKKPVEESIPLDPSKLRVRVHWLFPGSLPSGFLVYTGRSV</sequence>
<dbReference type="AlphaFoldDB" id="A0A8S9Z9D9"/>
<keyword evidence="2" id="KW-1185">Reference proteome</keyword>
<reference evidence="1" key="1">
    <citation type="submission" date="2019-07" db="EMBL/GenBank/DDBJ databases">
        <title>Annotation for the trematode Paragonimus miyazaki's.</title>
        <authorList>
            <person name="Choi Y.-J."/>
        </authorList>
    </citation>
    <scope>NUCLEOTIDE SEQUENCE</scope>
    <source>
        <strain evidence="1">Japan</strain>
    </source>
</reference>
<protein>
    <submittedName>
        <fullName evidence="1">Uncharacterized protein</fullName>
    </submittedName>
</protein>
<dbReference type="Proteomes" id="UP000822476">
    <property type="component" value="Unassembled WGS sequence"/>
</dbReference>
<evidence type="ECO:0000313" key="2">
    <source>
        <dbReference type="Proteomes" id="UP000822476"/>
    </source>
</evidence>
<proteinExistence type="predicted"/>
<accession>A0A8S9Z9D9</accession>
<evidence type="ECO:0000313" key="1">
    <source>
        <dbReference type="EMBL" id="KAF7259797.1"/>
    </source>
</evidence>
<gene>
    <name evidence="1" type="ORF">EG68_03012</name>
</gene>